<comment type="caution">
    <text evidence="1">The sequence shown here is derived from an EMBL/GenBank/DDBJ whole genome shotgun (WGS) entry which is preliminary data.</text>
</comment>
<proteinExistence type="predicted"/>
<keyword evidence="2" id="KW-1185">Reference proteome</keyword>
<reference evidence="1" key="1">
    <citation type="submission" date="2021-06" db="EMBL/GenBank/DDBJ databases">
        <authorList>
            <person name="Criscuolo A."/>
        </authorList>
    </citation>
    <scope>NUCLEOTIDE SEQUENCE</scope>
    <source>
        <strain evidence="1">CIP111600</strain>
    </source>
</reference>
<gene>
    <name evidence="1" type="ORF">PAESOLCIP111_04738</name>
</gene>
<dbReference type="EMBL" id="CAJVAS010000028">
    <property type="protein sequence ID" value="CAG7644595.1"/>
    <property type="molecule type" value="Genomic_DNA"/>
</dbReference>
<dbReference type="AlphaFoldDB" id="A0A916NR38"/>
<accession>A0A916NR38</accession>
<protein>
    <submittedName>
        <fullName evidence="1">Uncharacterized protein</fullName>
    </submittedName>
</protein>
<organism evidence="1 2">
    <name type="scientific">Paenibacillus solanacearum</name>
    <dbReference type="NCBI Taxonomy" id="2048548"/>
    <lineage>
        <taxon>Bacteria</taxon>
        <taxon>Bacillati</taxon>
        <taxon>Bacillota</taxon>
        <taxon>Bacilli</taxon>
        <taxon>Bacillales</taxon>
        <taxon>Paenibacillaceae</taxon>
        <taxon>Paenibacillus</taxon>
    </lineage>
</organism>
<evidence type="ECO:0000313" key="1">
    <source>
        <dbReference type="EMBL" id="CAG7644595.1"/>
    </source>
</evidence>
<name>A0A916NR38_9BACL</name>
<dbReference type="Proteomes" id="UP000693672">
    <property type="component" value="Unassembled WGS sequence"/>
</dbReference>
<sequence length="239" mass="27089">MSLTTIIVNHDVLPKPSTGLIKLDGECYRIVDENYEDELGSGALLVRCLSDKDKLDRKRTVYLLPEDLPEWIKEGDLIHYIEGVWLVETNAHENLYGTFIALVPIEDPAFYELERKWQTTPGVSPNEENGNEIVKSLMIQDRRGNPNVVGYLLKNKQTGKVEALSYSEAWDKVYQEGAVNAYATISKLGAFQTKLLDSAEGLPPFDSKFWLTEALDANGLPRYDFSQSLQMDIKKMIKK</sequence>
<evidence type="ECO:0000313" key="2">
    <source>
        <dbReference type="Proteomes" id="UP000693672"/>
    </source>
</evidence>